<evidence type="ECO:0000256" key="1">
    <source>
        <dbReference type="SAM" id="Phobius"/>
    </source>
</evidence>
<dbReference type="PANTHER" id="PTHR21180:SF32">
    <property type="entry name" value="ENDONUCLEASE_EXONUCLEASE_PHOSPHATASE FAMILY DOMAIN-CONTAINING PROTEIN 1"/>
    <property type="match status" value="1"/>
</dbReference>
<keyword evidence="1" id="KW-1133">Transmembrane helix</keyword>
<dbReference type="AlphaFoldDB" id="A0A8E2ICK3"/>
<feature type="transmembrane region" description="Helical" evidence="1">
    <location>
        <begin position="7"/>
        <end position="26"/>
    </location>
</feature>
<organism evidence="3 4">
    <name type="scientific">Heyndrickxia oleronia</name>
    <dbReference type="NCBI Taxonomy" id="38875"/>
    <lineage>
        <taxon>Bacteria</taxon>
        <taxon>Bacillati</taxon>
        <taxon>Bacillota</taxon>
        <taxon>Bacilli</taxon>
        <taxon>Bacillales</taxon>
        <taxon>Bacillaceae</taxon>
        <taxon>Heyndrickxia</taxon>
    </lineage>
</organism>
<comment type="caution">
    <text evidence="3">The sequence shown here is derived from an EMBL/GenBank/DDBJ whole genome shotgun (WGS) entry which is preliminary data.</text>
</comment>
<dbReference type="InterPro" id="IPR019554">
    <property type="entry name" value="Soluble_ligand-bd"/>
</dbReference>
<keyword evidence="4" id="KW-1185">Reference proteome</keyword>
<keyword evidence="1" id="KW-0812">Transmembrane</keyword>
<dbReference type="Pfam" id="PF12836">
    <property type="entry name" value="HHH_3"/>
    <property type="match status" value="1"/>
</dbReference>
<dbReference type="Proteomes" id="UP000189761">
    <property type="component" value="Unassembled WGS sequence"/>
</dbReference>
<name>A0A8E2ICK3_9BACI</name>
<evidence type="ECO:0000313" key="4">
    <source>
        <dbReference type="Proteomes" id="UP000189761"/>
    </source>
</evidence>
<dbReference type="GO" id="GO:0015628">
    <property type="term" value="P:protein secretion by the type II secretion system"/>
    <property type="evidence" value="ECO:0007669"/>
    <property type="project" value="TreeGrafter"/>
</dbReference>
<reference evidence="3 4" key="1">
    <citation type="submission" date="2017-01" db="EMBL/GenBank/DDBJ databases">
        <title>Draft genome sequence of Bacillus oleronius.</title>
        <authorList>
            <person name="Allam M."/>
        </authorList>
    </citation>
    <scope>NUCLEOTIDE SEQUENCE [LARGE SCALE GENOMIC DNA]</scope>
    <source>
        <strain evidence="3 4">DSM 9356</strain>
    </source>
</reference>
<dbReference type="InterPro" id="IPR010994">
    <property type="entry name" value="RuvA_2-like"/>
</dbReference>
<dbReference type="SUPFAM" id="SSF47781">
    <property type="entry name" value="RuvA domain 2-like"/>
    <property type="match status" value="1"/>
</dbReference>
<proteinExistence type="predicted"/>
<dbReference type="Gene3D" id="1.10.150.320">
    <property type="entry name" value="Photosystem II 12 kDa extrinsic protein"/>
    <property type="match status" value="1"/>
</dbReference>
<dbReference type="InterPro" id="IPR003583">
    <property type="entry name" value="Hlx-hairpin-Hlx_DNA-bd_motif"/>
</dbReference>
<evidence type="ECO:0000259" key="2">
    <source>
        <dbReference type="SMART" id="SM00278"/>
    </source>
</evidence>
<dbReference type="SMART" id="SM00278">
    <property type="entry name" value="HhH1"/>
    <property type="match status" value="2"/>
</dbReference>
<accession>A0A8E2ICK3</accession>
<dbReference type="InterPro" id="IPR004509">
    <property type="entry name" value="Competence_ComEA_HhH"/>
</dbReference>
<keyword evidence="1" id="KW-0472">Membrane</keyword>
<feature type="domain" description="Helix-hairpin-helix DNA-binding motif class 1" evidence="2">
    <location>
        <begin position="153"/>
        <end position="172"/>
    </location>
</feature>
<dbReference type="NCBIfam" id="TIGR00426">
    <property type="entry name" value="competence protein ComEA helix-hairpin-helix repeat region"/>
    <property type="match status" value="1"/>
</dbReference>
<dbReference type="EMBL" id="MTLA01000074">
    <property type="protein sequence ID" value="OOP68938.1"/>
    <property type="molecule type" value="Genomic_DNA"/>
</dbReference>
<feature type="domain" description="Helix-hairpin-helix DNA-binding motif class 1" evidence="2">
    <location>
        <begin position="183"/>
        <end position="202"/>
    </location>
</feature>
<dbReference type="GO" id="GO:0015627">
    <property type="term" value="C:type II protein secretion system complex"/>
    <property type="evidence" value="ECO:0007669"/>
    <property type="project" value="TreeGrafter"/>
</dbReference>
<evidence type="ECO:0000313" key="3">
    <source>
        <dbReference type="EMBL" id="OOP68938.1"/>
    </source>
</evidence>
<protein>
    <recommendedName>
        <fullName evidence="2">Helix-hairpin-helix DNA-binding motif class 1 domain-containing protein</fullName>
    </recommendedName>
</protein>
<dbReference type="Pfam" id="PF10531">
    <property type="entry name" value="SLBB"/>
    <property type="match status" value="1"/>
</dbReference>
<gene>
    <name evidence="3" type="ORF">BWZ43_08030</name>
</gene>
<sequence>MERIFKQYKFLLIAVGLLVIVIFLFIGKSPREKLGIHTSDFSAYLEESGQKEDEDQKNIADMKIIVDLKGEIVNPGIYEANDGERVQDLITKAGGFSKNADKLKVNLAQKVKDEMVIYVPKIGEEINVSLFDEAESTTNNSEGKVNINSANKDQLQTIPGIGPSKADAIIEYREQKGEFKKIEEIKNVTGIGEKTYEKLKDSISI</sequence>
<dbReference type="InterPro" id="IPR051675">
    <property type="entry name" value="Endo/Exo/Phosphatase_dom_1"/>
</dbReference>
<dbReference type="PANTHER" id="PTHR21180">
    <property type="entry name" value="ENDONUCLEASE/EXONUCLEASE/PHOSPHATASE FAMILY DOMAIN-CONTAINING PROTEIN 1"/>
    <property type="match status" value="1"/>
</dbReference>
<dbReference type="GO" id="GO:0003677">
    <property type="term" value="F:DNA binding"/>
    <property type="evidence" value="ECO:0007669"/>
    <property type="project" value="InterPro"/>
</dbReference>
<dbReference type="GO" id="GO:0006281">
    <property type="term" value="P:DNA repair"/>
    <property type="evidence" value="ECO:0007669"/>
    <property type="project" value="InterPro"/>
</dbReference>